<feature type="region of interest" description="Disordered" evidence="1">
    <location>
        <begin position="82"/>
        <end position="108"/>
    </location>
</feature>
<name>A0ABR1CZC7_NECAM</name>
<gene>
    <name evidence="2" type="primary">Necator_chrIII.g11517</name>
    <name evidence="2" type="ORF">RB195_010752</name>
</gene>
<evidence type="ECO:0000256" key="1">
    <source>
        <dbReference type="SAM" id="MobiDB-lite"/>
    </source>
</evidence>
<organism evidence="2 3">
    <name type="scientific">Necator americanus</name>
    <name type="common">Human hookworm</name>
    <dbReference type="NCBI Taxonomy" id="51031"/>
    <lineage>
        <taxon>Eukaryota</taxon>
        <taxon>Metazoa</taxon>
        <taxon>Ecdysozoa</taxon>
        <taxon>Nematoda</taxon>
        <taxon>Chromadorea</taxon>
        <taxon>Rhabditida</taxon>
        <taxon>Rhabditina</taxon>
        <taxon>Rhabditomorpha</taxon>
        <taxon>Strongyloidea</taxon>
        <taxon>Ancylostomatidae</taxon>
        <taxon>Bunostominae</taxon>
        <taxon>Necator</taxon>
    </lineage>
</organism>
<accession>A0ABR1CZC7</accession>
<dbReference type="Proteomes" id="UP001303046">
    <property type="component" value="Unassembled WGS sequence"/>
</dbReference>
<keyword evidence="3" id="KW-1185">Reference proteome</keyword>
<evidence type="ECO:0000313" key="2">
    <source>
        <dbReference type="EMBL" id="KAK6743654.1"/>
    </source>
</evidence>
<feature type="compositionally biased region" description="Basic and acidic residues" evidence="1">
    <location>
        <begin position="96"/>
        <end position="108"/>
    </location>
</feature>
<proteinExistence type="predicted"/>
<sequence>MMLSQEVLKKCRVLPQYINPLAAQNLLPQKIDRHGDVASIPETPQSSQPDLKKVNCEFHYEANIALENPQLNVAAWRKIKKRRKELDDGNNTSGNDEWRDLRTEHGVA</sequence>
<protein>
    <submittedName>
        <fullName evidence="2">Uncharacterized protein</fullName>
    </submittedName>
</protein>
<dbReference type="EMBL" id="JAVFWL010000003">
    <property type="protein sequence ID" value="KAK6743654.1"/>
    <property type="molecule type" value="Genomic_DNA"/>
</dbReference>
<evidence type="ECO:0000313" key="3">
    <source>
        <dbReference type="Proteomes" id="UP001303046"/>
    </source>
</evidence>
<comment type="caution">
    <text evidence="2">The sequence shown here is derived from an EMBL/GenBank/DDBJ whole genome shotgun (WGS) entry which is preliminary data.</text>
</comment>
<reference evidence="2 3" key="1">
    <citation type="submission" date="2023-08" db="EMBL/GenBank/DDBJ databases">
        <title>A Necator americanus chromosomal reference genome.</title>
        <authorList>
            <person name="Ilik V."/>
            <person name="Petrzelkova K.J."/>
            <person name="Pardy F."/>
            <person name="Fuh T."/>
            <person name="Niatou-Singa F.S."/>
            <person name="Gouil Q."/>
            <person name="Baker L."/>
            <person name="Ritchie M.E."/>
            <person name="Jex A.R."/>
            <person name="Gazzola D."/>
            <person name="Li H."/>
            <person name="Toshio Fujiwara R."/>
            <person name="Zhan B."/>
            <person name="Aroian R.V."/>
            <person name="Pafco B."/>
            <person name="Schwarz E.M."/>
        </authorList>
    </citation>
    <scope>NUCLEOTIDE SEQUENCE [LARGE SCALE GENOMIC DNA]</scope>
    <source>
        <strain evidence="2 3">Aroian</strain>
        <tissue evidence="2">Whole animal</tissue>
    </source>
</reference>